<keyword evidence="1" id="KW-1133">Transmembrane helix</keyword>
<protein>
    <recommendedName>
        <fullName evidence="4">DUF4830 domain-containing protein</fullName>
    </recommendedName>
</protein>
<keyword evidence="3" id="KW-1185">Reference proteome</keyword>
<dbReference type="RefSeq" id="WP_406764640.1">
    <property type="nucleotide sequence ID" value="NZ_JBJHZY010000001.1"/>
</dbReference>
<comment type="caution">
    <text evidence="2">The sequence shown here is derived from an EMBL/GenBank/DDBJ whole genome shotgun (WGS) entry which is preliminary data.</text>
</comment>
<evidence type="ECO:0000256" key="1">
    <source>
        <dbReference type="SAM" id="Phobius"/>
    </source>
</evidence>
<keyword evidence="1" id="KW-0472">Membrane</keyword>
<accession>A0ABW8TQQ2</accession>
<evidence type="ECO:0000313" key="2">
    <source>
        <dbReference type="EMBL" id="MFL0268057.1"/>
    </source>
</evidence>
<dbReference type="EMBL" id="JBJHZY010000001">
    <property type="protein sequence ID" value="MFL0268057.1"/>
    <property type="molecule type" value="Genomic_DNA"/>
</dbReference>
<reference evidence="2 3" key="1">
    <citation type="submission" date="2024-11" db="EMBL/GenBank/DDBJ databases">
        <authorList>
            <person name="Heng Y.C."/>
            <person name="Lim A.C.H."/>
            <person name="Lee J.K.Y."/>
            <person name="Kittelmann S."/>
        </authorList>
    </citation>
    <scope>NUCLEOTIDE SEQUENCE [LARGE SCALE GENOMIC DNA]</scope>
    <source>
        <strain evidence="2 3">WILCCON 0202</strain>
    </source>
</reference>
<feature type="transmembrane region" description="Helical" evidence="1">
    <location>
        <begin position="12"/>
        <end position="29"/>
    </location>
</feature>
<proteinExistence type="predicted"/>
<dbReference type="Proteomes" id="UP001623661">
    <property type="component" value="Unassembled WGS sequence"/>
</dbReference>
<keyword evidence="1" id="KW-0812">Transmembrane</keyword>
<sequence>MTDKGIKFKPLGVAIIVILVIIILYYTSINRITIDVSQVKSLKIQSLEKNINDGSWKWNEKEITRKEDIQKVVGFLNSIKYRKIMQENDNGFGLVVIIKGEKDYTVVFKGNVVNVNGTNYRTNLPNNEKAHQIYKDLDYTEKNATNLMK</sequence>
<name>A0ABW8TQQ2_9CLOT</name>
<evidence type="ECO:0008006" key="4">
    <source>
        <dbReference type="Google" id="ProtNLM"/>
    </source>
</evidence>
<gene>
    <name evidence="2" type="ORF">ACJDUH_08080</name>
</gene>
<evidence type="ECO:0000313" key="3">
    <source>
        <dbReference type="Proteomes" id="UP001623661"/>
    </source>
</evidence>
<organism evidence="2 3">
    <name type="scientific">Candidatus Clostridium radicumherbarum</name>
    <dbReference type="NCBI Taxonomy" id="3381662"/>
    <lineage>
        <taxon>Bacteria</taxon>
        <taxon>Bacillati</taxon>
        <taxon>Bacillota</taxon>
        <taxon>Clostridia</taxon>
        <taxon>Eubacteriales</taxon>
        <taxon>Clostridiaceae</taxon>
        <taxon>Clostridium</taxon>
    </lineage>
</organism>